<reference evidence="2" key="3">
    <citation type="submission" date="2020-12" db="UniProtKB">
        <authorList>
            <consortium name="EnsemblPlants"/>
        </authorList>
    </citation>
    <scope>IDENTIFICATION</scope>
</reference>
<reference evidence="1 3" key="1">
    <citation type="journal article" date="2008" name="Science">
        <title>The Physcomitrella genome reveals evolutionary insights into the conquest of land by plants.</title>
        <authorList>
            <person name="Rensing S."/>
            <person name="Lang D."/>
            <person name="Zimmer A."/>
            <person name="Terry A."/>
            <person name="Salamov A."/>
            <person name="Shapiro H."/>
            <person name="Nishiyama T."/>
            <person name="Perroud P.-F."/>
            <person name="Lindquist E."/>
            <person name="Kamisugi Y."/>
            <person name="Tanahashi T."/>
            <person name="Sakakibara K."/>
            <person name="Fujita T."/>
            <person name="Oishi K."/>
            <person name="Shin-I T."/>
            <person name="Kuroki Y."/>
            <person name="Toyoda A."/>
            <person name="Suzuki Y."/>
            <person name="Hashimoto A."/>
            <person name="Yamaguchi K."/>
            <person name="Sugano A."/>
            <person name="Kohara Y."/>
            <person name="Fujiyama A."/>
            <person name="Anterola A."/>
            <person name="Aoki S."/>
            <person name="Ashton N."/>
            <person name="Barbazuk W.B."/>
            <person name="Barker E."/>
            <person name="Bennetzen J."/>
            <person name="Bezanilla M."/>
            <person name="Blankenship R."/>
            <person name="Cho S.H."/>
            <person name="Dutcher S."/>
            <person name="Estelle M."/>
            <person name="Fawcett J.A."/>
            <person name="Gundlach H."/>
            <person name="Hanada K."/>
            <person name="Heyl A."/>
            <person name="Hicks K.A."/>
            <person name="Hugh J."/>
            <person name="Lohr M."/>
            <person name="Mayer K."/>
            <person name="Melkozernov A."/>
            <person name="Murata T."/>
            <person name="Nelson D."/>
            <person name="Pils B."/>
            <person name="Prigge M."/>
            <person name="Reiss B."/>
            <person name="Renner T."/>
            <person name="Rombauts S."/>
            <person name="Rushton P."/>
            <person name="Sanderfoot A."/>
            <person name="Schween G."/>
            <person name="Shiu S.-H."/>
            <person name="Stueber K."/>
            <person name="Theodoulou F.L."/>
            <person name="Tu H."/>
            <person name="Van de Peer Y."/>
            <person name="Verrier P.J."/>
            <person name="Waters E."/>
            <person name="Wood A."/>
            <person name="Yang L."/>
            <person name="Cove D."/>
            <person name="Cuming A."/>
            <person name="Hasebe M."/>
            <person name="Lucas S."/>
            <person name="Mishler D.B."/>
            <person name="Reski R."/>
            <person name="Grigoriev I."/>
            <person name="Quatrano R.S."/>
            <person name="Boore J.L."/>
        </authorList>
    </citation>
    <scope>NUCLEOTIDE SEQUENCE [LARGE SCALE GENOMIC DNA]</scope>
    <source>
        <strain evidence="2 3">cv. Gransden 2004</strain>
    </source>
</reference>
<name>A0A2K1J1U1_PHYPA</name>
<protein>
    <submittedName>
        <fullName evidence="1 2">Uncharacterized protein</fullName>
    </submittedName>
</protein>
<keyword evidence="3" id="KW-1185">Reference proteome</keyword>
<evidence type="ECO:0000313" key="2">
    <source>
        <dbReference type="EnsemblPlants" id="PAC:32983346.CDS.1"/>
    </source>
</evidence>
<sequence>MENLTHPWIFWEHDESKDKPETGKLFCRNYQNRRGVATPRPSPAVPRPAFLASPPLPLDSIPPRPLPWSWSLLLFCLSP</sequence>
<gene>
    <name evidence="1" type="ORF">PHYPA_023393</name>
</gene>
<dbReference type="Proteomes" id="UP000006727">
    <property type="component" value="Chromosome 18"/>
</dbReference>
<reference evidence="1 3" key="2">
    <citation type="journal article" date="2018" name="Plant J.">
        <title>The Physcomitrella patens chromosome-scale assembly reveals moss genome structure and evolution.</title>
        <authorList>
            <person name="Lang D."/>
            <person name="Ullrich K.K."/>
            <person name="Murat F."/>
            <person name="Fuchs J."/>
            <person name="Jenkins J."/>
            <person name="Haas F.B."/>
            <person name="Piednoel M."/>
            <person name="Gundlach H."/>
            <person name="Van Bel M."/>
            <person name="Meyberg R."/>
            <person name="Vives C."/>
            <person name="Morata J."/>
            <person name="Symeonidi A."/>
            <person name="Hiss M."/>
            <person name="Muchero W."/>
            <person name="Kamisugi Y."/>
            <person name="Saleh O."/>
            <person name="Blanc G."/>
            <person name="Decker E.L."/>
            <person name="van Gessel N."/>
            <person name="Grimwood J."/>
            <person name="Hayes R.D."/>
            <person name="Graham S.W."/>
            <person name="Gunter L.E."/>
            <person name="McDaniel S.F."/>
            <person name="Hoernstein S.N.W."/>
            <person name="Larsson A."/>
            <person name="Li F.W."/>
            <person name="Perroud P.F."/>
            <person name="Phillips J."/>
            <person name="Ranjan P."/>
            <person name="Rokshar D.S."/>
            <person name="Rothfels C.J."/>
            <person name="Schneider L."/>
            <person name="Shu S."/>
            <person name="Stevenson D.W."/>
            <person name="Thummler F."/>
            <person name="Tillich M."/>
            <person name="Villarreal Aguilar J.C."/>
            <person name="Widiez T."/>
            <person name="Wong G.K."/>
            <person name="Wymore A."/>
            <person name="Zhang Y."/>
            <person name="Zimmer A.D."/>
            <person name="Quatrano R.S."/>
            <person name="Mayer K.F.X."/>
            <person name="Goodstein D."/>
            <person name="Casacuberta J.M."/>
            <person name="Vandepoele K."/>
            <person name="Reski R."/>
            <person name="Cuming A.C."/>
            <person name="Tuskan G.A."/>
            <person name="Maumus F."/>
            <person name="Salse J."/>
            <person name="Schmutz J."/>
            <person name="Rensing S.A."/>
        </authorList>
    </citation>
    <scope>NUCLEOTIDE SEQUENCE [LARGE SCALE GENOMIC DNA]</scope>
    <source>
        <strain evidence="2 3">cv. Gransden 2004</strain>
    </source>
</reference>
<proteinExistence type="predicted"/>
<evidence type="ECO:0000313" key="3">
    <source>
        <dbReference type="Proteomes" id="UP000006727"/>
    </source>
</evidence>
<evidence type="ECO:0000313" key="1">
    <source>
        <dbReference type="EMBL" id="PNR35493.1"/>
    </source>
</evidence>
<organism evidence="1">
    <name type="scientific">Physcomitrium patens</name>
    <name type="common">Spreading-leaved earth moss</name>
    <name type="synonym">Physcomitrella patens</name>
    <dbReference type="NCBI Taxonomy" id="3218"/>
    <lineage>
        <taxon>Eukaryota</taxon>
        <taxon>Viridiplantae</taxon>
        <taxon>Streptophyta</taxon>
        <taxon>Embryophyta</taxon>
        <taxon>Bryophyta</taxon>
        <taxon>Bryophytina</taxon>
        <taxon>Bryopsida</taxon>
        <taxon>Funariidae</taxon>
        <taxon>Funariales</taxon>
        <taxon>Funariaceae</taxon>
        <taxon>Physcomitrium</taxon>
    </lineage>
</organism>
<dbReference type="EMBL" id="ABEU02000018">
    <property type="protein sequence ID" value="PNR35493.1"/>
    <property type="molecule type" value="Genomic_DNA"/>
</dbReference>
<dbReference type="InParanoid" id="A0A2K1J1U1"/>
<dbReference type="EnsemblPlants" id="Pp3c18_20970V3.1">
    <property type="protein sequence ID" value="PAC:32983346.CDS.1"/>
    <property type="gene ID" value="Pp3c18_20970"/>
</dbReference>
<dbReference type="AlphaFoldDB" id="A0A2K1J1U1"/>
<accession>A0A2K1J1U1</accession>
<dbReference type="EnsemblPlants" id="Pp3c18_20970V3.2">
    <property type="protein sequence ID" value="PAC:32983347.CDS.1"/>
    <property type="gene ID" value="Pp3c18_20970"/>
</dbReference>
<dbReference type="Gramene" id="Pp3c18_20970V3.1">
    <property type="protein sequence ID" value="PAC:32983346.CDS.1"/>
    <property type="gene ID" value="Pp3c18_20970"/>
</dbReference>
<dbReference type="Gramene" id="Pp3c18_20970V3.2">
    <property type="protein sequence ID" value="PAC:32983347.CDS.1"/>
    <property type="gene ID" value="Pp3c18_20970"/>
</dbReference>